<dbReference type="RefSeq" id="WP_249698318.1">
    <property type="nucleotide sequence ID" value="NZ_JAMFLX010000005.1"/>
</dbReference>
<protein>
    <submittedName>
        <fullName evidence="1">Uncharacterized protein</fullName>
    </submittedName>
</protein>
<name>A0ABT0PDC1_9GAMM</name>
<gene>
    <name evidence="1" type="ORF">M3P05_05170</name>
</gene>
<comment type="caution">
    <text evidence="1">The sequence shown here is derived from an EMBL/GenBank/DDBJ whole genome shotgun (WGS) entry which is preliminary data.</text>
</comment>
<evidence type="ECO:0000313" key="1">
    <source>
        <dbReference type="EMBL" id="MCL6269335.1"/>
    </source>
</evidence>
<dbReference type="EMBL" id="JAMFLX010000005">
    <property type="protein sequence ID" value="MCL6269335.1"/>
    <property type="molecule type" value="Genomic_DNA"/>
</dbReference>
<proteinExistence type="predicted"/>
<dbReference type="Proteomes" id="UP001203338">
    <property type="component" value="Unassembled WGS sequence"/>
</dbReference>
<evidence type="ECO:0000313" key="2">
    <source>
        <dbReference type="Proteomes" id="UP001203338"/>
    </source>
</evidence>
<organism evidence="1 2">
    <name type="scientific">Parendozoicomonas callyspongiae</name>
    <dbReference type="NCBI Taxonomy" id="2942213"/>
    <lineage>
        <taxon>Bacteria</taxon>
        <taxon>Pseudomonadati</taxon>
        <taxon>Pseudomonadota</taxon>
        <taxon>Gammaproteobacteria</taxon>
        <taxon>Oceanospirillales</taxon>
        <taxon>Endozoicomonadaceae</taxon>
        <taxon>Parendozoicomonas</taxon>
    </lineage>
</organism>
<sequence>MAFEILPITKPYRPKVPDFDRVAKPIKFDISGTQLSLKLPVHKPDYSEELFPKPSYDIHDLSRYEKVGNYLSLSILARAWKLKGPLFHENAGELFFWCGVTFVEGCDLENSLFSHEVFEEAVLKCTRSEWGEGYGNFKNGCQINRAPVNWKIITLADFYALQFEIYRDFSQSRIIQTFIPLTHSHFLCFMLRDNTLFIQDKGDRHLIDQDPINHFFEKILDSISIDLSEVSKSQKQIIEDRFRNQKYSAHRLPEKWTTEEQDKEYEEHLRGWEEIVRLSQESVEAAKKFNSAR</sequence>
<reference evidence="1 2" key="1">
    <citation type="submission" date="2022-05" db="EMBL/GenBank/DDBJ databases">
        <authorList>
            <person name="Park J.-S."/>
        </authorList>
    </citation>
    <scope>NUCLEOTIDE SEQUENCE [LARGE SCALE GENOMIC DNA]</scope>
    <source>
        <strain evidence="1 2">2012CJ34-2</strain>
    </source>
</reference>
<keyword evidence="2" id="KW-1185">Reference proteome</keyword>
<accession>A0ABT0PDC1</accession>